<evidence type="ECO:0000313" key="3">
    <source>
        <dbReference type="EMBL" id="KAF2197308.1"/>
    </source>
</evidence>
<evidence type="ECO:0000256" key="1">
    <source>
        <dbReference type="SAM" id="MobiDB-lite"/>
    </source>
</evidence>
<protein>
    <recommendedName>
        <fullName evidence="5">Tetraspanin family protein</fullName>
    </recommendedName>
</protein>
<keyword evidence="2" id="KW-0472">Membrane</keyword>
<dbReference type="GO" id="GO:0016020">
    <property type="term" value="C:membrane"/>
    <property type="evidence" value="ECO:0007669"/>
    <property type="project" value="InterPro"/>
</dbReference>
<dbReference type="InterPro" id="IPR008952">
    <property type="entry name" value="Tetraspanin_EC2_sf"/>
</dbReference>
<sequence length="304" mass="33711">MPYTRKQVVTCTSIVYLIAVTALAGYATSRSNKLSIPISSTLSGLTTLLPILSGLFLEAGYDITRLNEKRRHVPQDQIQRPPLVIVANTLIFIYSTVVITLLGTHAAPPPGLNCSLQERWTTLFRQKDAEAIRTIQDAFQCCGLMNAHDRAWPFPDKTHDARACERQLERSKGCFGPWRAEEQRVAGMLMMAVGLVFLWQLTIIIAPTKPSSWLSHVVPTRVSRLLADVEQGKTNGRNSRRAIDYHYQDNVVAEANSDSDEESIPSGRIEGPQTNGLSNGLIEGVEVEGHHPQVGVENEWSRPS</sequence>
<feature type="transmembrane region" description="Helical" evidence="2">
    <location>
        <begin position="82"/>
        <end position="103"/>
    </location>
</feature>
<dbReference type="Proteomes" id="UP000799536">
    <property type="component" value="Unassembled WGS sequence"/>
</dbReference>
<reference evidence="3" key="1">
    <citation type="journal article" date="2020" name="Stud. Mycol.">
        <title>101 Dothideomycetes genomes: a test case for predicting lifestyles and emergence of pathogens.</title>
        <authorList>
            <person name="Haridas S."/>
            <person name="Albert R."/>
            <person name="Binder M."/>
            <person name="Bloem J."/>
            <person name="Labutti K."/>
            <person name="Salamov A."/>
            <person name="Andreopoulos B."/>
            <person name="Baker S."/>
            <person name="Barry K."/>
            <person name="Bills G."/>
            <person name="Bluhm B."/>
            <person name="Cannon C."/>
            <person name="Castanera R."/>
            <person name="Culley D."/>
            <person name="Daum C."/>
            <person name="Ezra D."/>
            <person name="Gonzalez J."/>
            <person name="Henrissat B."/>
            <person name="Kuo A."/>
            <person name="Liang C."/>
            <person name="Lipzen A."/>
            <person name="Lutzoni F."/>
            <person name="Magnuson J."/>
            <person name="Mondo S."/>
            <person name="Nolan M."/>
            <person name="Ohm R."/>
            <person name="Pangilinan J."/>
            <person name="Park H.-J."/>
            <person name="Ramirez L."/>
            <person name="Alfaro M."/>
            <person name="Sun H."/>
            <person name="Tritt A."/>
            <person name="Yoshinaga Y."/>
            <person name="Zwiers L.-H."/>
            <person name="Turgeon B."/>
            <person name="Goodwin S."/>
            <person name="Spatafora J."/>
            <person name="Crous P."/>
            <person name="Grigoriev I."/>
        </authorList>
    </citation>
    <scope>NUCLEOTIDE SEQUENCE</scope>
    <source>
        <strain evidence="3">ATCC 74209</strain>
    </source>
</reference>
<feature type="transmembrane region" description="Helical" evidence="2">
    <location>
        <begin position="34"/>
        <end position="61"/>
    </location>
</feature>
<name>A0A9P4JIV9_9PLEO</name>
<organism evidence="3 4">
    <name type="scientific">Delitschia confertaspora ATCC 74209</name>
    <dbReference type="NCBI Taxonomy" id="1513339"/>
    <lineage>
        <taxon>Eukaryota</taxon>
        <taxon>Fungi</taxon>
        <taxon>Dikarya</taxon>
        <taxon>Ascomycota</taxon>
        <taxon>Pezizomycotina</taxon>
        <taxon>Dothideomycetes</taxon>
        <taxon>Pleosporomycetidae</taxon>
        <taxon>Pleosporales</taxon>
        <taxon>Delitschiaceae</taxon>
        <taxon>Delitschia</taxon>
    </lineage>
</organism>
<feature type="transmembrane region" description="Helical" evidence="2">
    <location>
        <begin position="185"/>
        <end position="206"/>
    </location>
</feature>
<gene>
    <name evidence="3" type="ORF">GQ43DRAFT_496428</name>
</gene>
<comment type="caution">
    <text evidence="3">The sequence shown here is derived from an EMBL/GenBank/DDBJ whole genome shotgun (WGS) entry which is preliminary data.</text>
</comment>
<dbReference type="SUPFAM" id="SSF48652">
    <property type="entry name" value="Tetraspanin"/>
    <property type="match status" value="1"/>
</dbReference>
<proteinExistence type="predicted"/>
<keyword evidence="4" id="KW-1185">Reference proteome</keyword>
<evidence type="ECO:0000256" key="2">
    <source>
        <dbReference type="SAM" id="Phobius"/>
    </source>
</evidence>
<dbReference type="EMBL" id="ML994251">
    <property type="protein sequence ID" value="KAF2197308.1"/>
    <property type="molecule type" value="Genomic_DNA"/>
</dbReference>
<keyword evidence="2" id="KW-1133">Transmembrane helix</keyword>
<accession>A0A9P4JIV9</accession>
<feature type="region of interest" description="Disordered" evidence="1">
    <location>
        <begin position="254"/>
        <end position="304"/>
    </location>
</feature>
<dbReference type="OrthoDB" id="71600at2759"/>
<dbReference type="AlphaFoldDB" id="A0A9P4JIV9"/>
<keyword evidence="2" id="KW-0812">Transmembrane</keyword>
<evidence type="ECO:0008006" key="5">
    <source>
        <dbReference type="Google" id="ProtNLM"/>
    </source>
</evidence>
<evidence type="ECO:0000313" key="4">
    <source>
        <dbReference type="Proteomes" id="UP000799536"/>
    </source>
</evidence>